<proteinExistence type="predicted"/>
<dbReference type="AlphaFoldDB" id="A0AAU9R783"/>
<evidence type="ECO:0000313" key="2">
    <source>
        <dbReference type="Proteomes" id="UP000836841"/>
    </source>
</evidence>
<protein>
    <submittedName>
        <fullName evidence="1">Uncharacterized protein</fullName>
    </submittedName>
</protein>
<gene>
    <name evidence="1" type="ORF">TAV2_LOCUS3626</name>
</gene>
<name>A0AAU9R783_THLAR</name>
<accession>A0AAU9R783</accession>
<evidence type="ECO:0000313" key="1">
    <source>
        <dbReference type="EMBL" id="CAH2034991.1"/>
    </source>
</evidence>
<dbReference type="EMBL" id="OU466857">
    <property type="protein sequence ID" value="CAH2034991.1"/>
    <property type="molecule type" value="Genomic_DNA"/>
</dbReference>
<reference evidence="1 2" key="1">
    <citation type="submission" date="2022-03" db="EMBL/GenBank/DDBJ databases">
        <authorList>
            <person name="Nunn A."/>
            <person name="Chopra R."/>
            <person name="Nunn A."/>
            <person name="Contreras Garrido A."/>
        </authorList>
    </citation>
    <scope>NUCLEOTIDE SEQUENCE [LARGE SCALE GENOMIC DNA]</scope>
</reference>
<keyword evidence="2" id="KW-1185">Reference proteome</keyword>
<sequence>MTRLDPTNGGGQEMKKMQQMWLHSIRINERETKKMQQMWLHSISMNERDSYLGTLSRCCLSKKRIPRLLIGPMIWVGSACLRNDVRGWQNKSTRLKKVLRQKTTNGKQILTLLHPRLKNIFVRLHGWNGV</sequence>
<dbReference type="Proteomes" id="UP000836841">
    <property type="component" value="Chromosome 1"/>
</dbReference>
<organism evidence="1 2">
    <name type="scientific">Thlaspi arvense</name>
    <name type="common">Field penny-cress</name>
    <dbReference type="NCBI Taxonomy" id="13288"/>
    <lineage>
        <taxon>Eukaryota</taxon>
        <taxon>Viridiplantae</taxon>
        <taxon>Streptophyta</taxon>
        <taxon>Embryophyta</taxon>
        <taxon>Tracheophyta</taxon>
        <taxon>Spermatophyta</taxon>
        <taxon>Magnoliopsida</taxon>
        <taxon>eudicotyledons</taxon>
        <taxon>Gunneridae</taxon>
        <taxon>Pentapetalae</taxon>
        <taxon>rosids</taxon>
        <taxon>malvids</taxon>
        <taxon>Brassicales</taxon>
        <taxon>Brassicaceae</taxon>
        <taxon>Thlaspideae</taxon>
        <taxon>Thlaspi</taxon>
    </lineage>
</organism>